<dbReference type="EMBL" id="LN728907">
    <property type="protein sequence ID" value="CEP13052.1"/>
    <property type="molecule type" value="Genomic_DNA"/>
</dbReference>
<evidence type="ECO:0000313" key="3">
    <source>
        <dbReference type="Proteomes" id="UP000054107"/>
    </source>
</evidence>
<feature type="region of interest" description="Disordered" evidence="1">
    <location>
        <begin position="152"/>
        <end position="201"/>
    </location>
</feature>
<feature type="compositionally biased region" description="Polar residues" evidence="1">
    <location>
        <begin position="152"/>
        <end position="161"/>
    </location>
</feature>
<sequence>MGVVLSTLTLNKKNRRGDVEDVTKSPLIISSYRRLPNMNCEEFPSKNDQPSMSSSIIETTVLNQEHDISQQHNVTDITTKLKIPKRAWSAFQLFDLSDTLKKDTIINSPIVIKSPRARLKTKEITEEDDDEDEEDDEPVEMEQLITMMQNHKVSDESSTFDFNCDTGNDNNTSNNNKMLSMPPPPPSPSSQSSSRRHWSPSPDFKFSFSANIHRKNYANSYVDQEFDFNQGNQQQQQRQQQNQTVGENDDRSHVMNRKILPMPKPRWKKSSDKDSDSITSKDSTNNNNCNTMILGIPANDKFVESKVDQRDNLMKPNPSSLGECNPLPQNPNADNKRKERNWMDQYDTTEEATEARNHAFYAFEKQKPFVRFSSPLKNEVPVDQIKVTVSESQLTQKPLPPPLSLSVITSNTTTAIKPSSTPSTITAAAVVPAPVVESSVKKPASKRKGRKSSVSPSQPTYTKKGNNNATITKKKSALRKKVNKEDVAPGGFLSSDINLFENPISADDWICLFCQYDILMYGFEDDKKKNKFHQKKREKSRKIKGTELKRLGGGSDEPEEHHTTTINHM</sequence>
<organism evidence="2 3">
    <name type="scientific">Parasitella parasitica</name>
    <dbReference type="NCBI Taxonomy" id="35722"/>
    <lineage>
        <taxon>Eukaryota</taxon>
        <taxon>Fungi</taxon>
        <taxon>Fungi incertae sedis</taxon>
        <taxon>Mucoromycota</taxon>
        <taxon>Mucoromycotina</taxon>
        <taxon>Mucoromycetes</taxon>
        <taxon>Mucorales</taxon>
        <taxon>Mucorineae</taxon>
        <taxon>Mucoraceae</taxon>
        <taxon>Parasitella</taxon>
    </lineage>
</organism>
<feature type="compositionally biased region" description="Low complexity" evidence="1">
    <location>
        <begin position="277"/>
        <end position="288"/>
    </location>
</feature>
<keyword evidence="3" id="KW-1185">Reference proteome</keyword>
<feature type="region of interest" description="Disordered" evidence="1">
    <location>
        <begin position="311"/>
        <end position="340"/>
    </location>
</feature>
<feature type="region of interest" description="Disordered" evidence="1">
    <location>
        <begin position="230"/>
        <end position="293"/>
    </location>
</feature>
<protein>
    <submittedName>
        <fullName evidence="2">Uncharacterized protein</fullName>
    </submittedName>
</protein>
<dbReference type="OrthoDB" id="2280645at2759"/>
<feature type="compositionally biased region" description="Basic residues" evidence="1">
    <location>
        <begin position="529"/>
        <end position="543"/>
    </location>
</feature>
<feature type="region of interest" description="Disordered" evidence="1">
    <location>
        <begin position="529"/>
        <end position="569"/>
    </location>
</feature>
<name>A0A0B7N6L5_9FUNG</name>
<gene>
    <name evidence="2" type="primary">PARPA_07076.1 scaffold 25346</name>
</gene>
<reference evidence="2 3" key="1">
    <citation type="submission" date="2014-09" db="EMBL/GenBank/DDBJ databases">
        <authorList>
            <person name="Ellenberger Sabrina"/>
        </authorList>
    </citation>
    <scope>NUCLEOTIDE SEQUENCE [LARGE SCALE GENOMIC DNA]</scope>
    <source>
        <strain evidence="2 3">CBS 412.66</strain>
    </source>
</reference>
<accession>A0A0B7N6L5</accession>
<dbReference type="Proteomes" id="UP000054107">
    <property type="component" value="Unassembled WGS sequence"/>
</dbReference>
<evidence type="ECO:0000256" key="1">
    <source>
        <dbReference type="SAM" id="MobiDB-lite"/>
    </source>
</evidence>
<dbReference type="AlphaFoldDB" id="A0A0B7N6L5"/>
<feature type="compositionally biased region" description="Low complexity" evidence="1">
    <location>
        <begin position="163"/>
        <end position="176"/>
    </location>
</feature>
<feature type="compositionally biased region" description="Polar residues" evidence="1">
    <location>
        <begin position="452"/>
        <end position="469"/>
    </location>
</feature>
<feature type="compositionally biased region" description="Low complexity" evidence="1">
    <location>
        <begin position="230"/>
        <end position="243"/>
    </location>
</feature>
<feature type="region of interest" description="Disordered" evidence="1">
    <location>
        <begin position="437"/>
        <end position="469"/>
    </location>
</feature>
<proteinExistence type="predicted"/>
<evidence type="ECO:0000313" key="2">
    <source>
        <dbReference type="EMBL" id="CEP13052.1"/>
    </source>
</evidence>